<dbReference type="Proteomes" id="UP000184465">
    <property type="component" value="Unassembled WGS sequence"/>
</dbReference>
<dbReference type="AlphaFoldDB" id="A0A1M6K1X9"/>
<dbReference type="OrthoDB" id="9758917at2"/>
<name>A0A1M6K1X9_PARC5</name>
<evidence type="ECO:0000256" key="1">
    <source>
        <dbReference type="ARBA" id="ARBA00010541"/>
    </source>
</evidence>
<evidence type="ECO:0000313" key="7">
    <source>
        <dbReference type="EMBL" id="SHJ52979.1"/>
    </source>
</evidence>
<dbReference type="PROSITE" id="PS50106">
    <property type="entry name" value="PDZ"/>
    <property type="match status" value="1"/>
</dbReference>
<dbReference type="InterPro" id="IPR001478">
    <property type="entry name" value="PDZ"/>
</dbReference>
<dbReference type="Pfam" id="PF13180">
    <property type="entry name" value="PDZ_2"/>
    <property type="match status" value="1"/>
</dbReference>
<proteinExistence type="inferred from homology"/>
<dbReference type="Gene3D" id="2.40.10.10">
    <property type="entry name" value="Trypsin-like serine proteases"/>
    <property type="match status" value="2"/>
</dbReference>
<feature type="domain" description="PDZ" evidence="6">
    <location>
        <begin position="305"/>
        <end position="391"/>
    </location>
</feature>
<dbReference type="GO" id="GO:0006508">
    <property type="term" value="P:proteolysis"/>
    <property type="evidence" value="ECO:0007669"/>
    <property type="project" value="UniProtKB-KW"/>
</dbReference>
<dbReference type="RefSeq" id="WP_073146539.1">
    <property type="nucleotide sequence ID" value="NZ_FRAG01000002.1"/>
</dbReference>
<dbReference type="PRINTS" id="PR00834">
    <property type="entry name" value="PROTEASES2C"/>
</dbReference>
<dbReference type="Gene3D" id="2.30.42.10">
    <property type="match status" value="1"/>
</dbReference>
<keyword evidence="4" id="KW-0720">Serine protease</keyword>
<dbReference type="SMART" id="SM00228">
    <property type="entry name" value="PDZ"/>
    <property type="match status" value="1"/>
</dbReference>
<keyword evidence="5" id="KW-0472">Membrane</keyword>
<keyword evidence="3" id="KW-0378">Hydrolase</keyword>
<dbReference type="InterPro" id="IPR036034">
    <property type="entry name" value="PDZ_sf"/>
</dbReference>
<keyword evidence="5" id="KW-1133">Transmembrane helix</keyword>
<protein>
    <submittedName>
        <fullName evidence="7">Serine protease Do</fullName>
    </submittedName>
</protein>
<dbReference type="STRING" id="1121301.SAMN02745912_00221"/>
<gene>
    <name evidence="7" type="ORF">SAMN02745912_00221</name>
</gene>
<evidence type="ECO:0000256" key="5">
    <source>
        <dbReference type="SAM" id="Phobius"/>
    </source>
</evidence>
<dbReference type="SUPFAM" id="SSF50156">
    <property type="entry name" value="PDZ domain-like"/>
    <property type="match status" value="1"/>
</dbReference>
<dbReference type="GO" id="GO:0004252">
    <property type="term" value="F:serine-type endopeptidase activity"/>
    <property type="evidence" value="ECO:0007669"/>
    <property type="project" value="InterPro"/>
</dbReference>
<evidence type="ECO:0000256" key="3">
    <source>
        <dbReference type="ARBA" id="ARBA00022801"/>
    </source>
</evidence>
<keyword evidence="5" id="KW-0812">Transmembrane</keyword>
<organism evidence="7 8">
    <name type="scientific">Paramaledivibacter caminithermalis (strain DSM 15212 / CIP 107654 / DViRD3)</name>
    <name type="common">Clostridium caminithermale</name>
    <dbReference type="NCBI Taxonomy" id="1121301"/>
    <lineage>
        <taxon>Bacteria</taxon>
        <taxon>Bacillati</taxon>
        <taxon>Bacillota</taxon>
        <taxon>Clostridia</taxon>
        <taxon>Peptostreptococcales</taxon>
        <taxon>Caminicellaceae</taxon>
        <taxon>Paramaledivibacter</taxon>
    </lineage>
</organism>
<evidence type="ECO:0000256" key="2">
    <source>
        <dbReference type="ARBA" id="ARBA00022670"/>
    </source>
</evidence>
<dbReference type="InterPro" id="IPR043504">
    <property type="entry name" value="Peptidase_S1_PA_chymotrypsin"/>
</dbReference>
<comment type="similarity">
    <text evidence="1">Belongs to the peptidase S1C family.</text>
</comment>
<dbReference type="Pfam" id="PF13365">
    <property type="entry name" value="Trypsin_2"/>
    <property type="match status" value="1"/>
</dbReference>
<dbReference type="PANTHER" id="PTHR43343:SF3">
    <property type="entry name" value="PROTEASE DO-LIKE 8, CHLOROPLASTIC"/>
    <property type="match status" value="1"/>
</dbReference>
<evidence type="ECO:0000259" key="6">
    <source>
        <dbReference type="PROSITE" id="PS50106"/>
    </source>
</evidence>
<dbReference type="InterPro" id="IPR051201">
    <property type="entry name" value="Chloro_Bact_Ser_Proteases"/>
</dbReference>
<dbReference type="EMBL" id="FRAG01000002">
    <property type="protein sequence ID" value="SHJ52979.1"/>
    <property type="molecule type" value="Genomic_DNA"/>
</dbReference>
<dbReference type="SUPFAM" id="SSF50494">
    <property type="entry name" value="Trypsin-like serine proteases"/>
    <property type="match status" value="1"/>
</dbReference>
<dbReference type="PANTHER" id="PTHR43343">
    <property type="entry name" value="PEPTIDASE S12"/>
    <property type="match status" value="1"/>
</dbReference>
<dbReference type="InterPro" id="IPR001940">
    <property type="entry name" value="Peptidase_S1C"/>
</dbReference>
<reference evidence="7 8" key="1">
    <citation type="submission" date="2016-11" db="EMBL/GenBank/DDBJ databases">
        <authorList>
            <person name="Jaros S."/>
            <person name="Januszkiewicz K."/>
            <person name="Wedrychowicz H."/>
        </authorList>
    </citation>
    <scope>NUCLEOTIDE SEQUENCE [LARGE SCALE GENOMIC DNA]</scope>
    <source>
        <strain evidence="7 8">DSM 15212</strain>
    </source>
</reference>
<sequence>MFDNKNEFLRDCKEIVEVKSRPVKRRKSFKNILIFGIIFSIIGGFSIGVGYKFSESYLSGYAQNNGIVKEENQTEIIDSSLAQKVKYNQTSSPIADIAEEVGPSIVAITSKVKVRDWFDNQYVQEGQGSGVIFDVNNGDVMIVTNEHVVDGAAEVLVTLYNNKKAPANIVGIDSETDLAVLRIDKKDIPKDIANKIVAAKLGDSDILRVGETAIAIGNPMGYNNTVTVGVISALNREIRLPDKKLELVQTDAAINPGNSGGALVNINGEVIGINTIKITDTKVEGIGFAIPINSAKPIINELVENGSVSRPYLGIYGKDIDKNISELYELPMGVFVADVIEKSAADIAGIKKGDVIIEFEGEKIFSMEQLSQLIKSKEVGDKVIIKIIRNGNQKKELKAVLQEKS</sequence>
<evidence type="ECO:0000256" key="4">
    <source>
        <dbReference type="ARBA" id="ARBA00022825"/>
    </source>
</evidence>
<dbReference type="FunFam" id="2.40.10.10:FF:000001">
    <property type="entry name" value="Periplasmic serine protease DegS"/>
    <property type="match status" value="1"/>
</dbReference>
<dbReference type="InterPro" id="IPR009003">
    <property type="entry name" value="Peptidase_S1_PA"/>
</dbReference>
<feature type="transmembrane region" description="Helical" evidence="5">
    <location>
        <begin position="31"/>
        <end position="51"/>
    </location>
</feature>
<evidence type="ECO:0000313" key="8">
    <source>
        <dbReference type="Proteomes" id="UP000184465"/>
    </source>
</evidence>
<keyword evidence="2 7" id="KW-0645">Protease</keyword>
<keyword evidence="8" id="KW-1185">Reference proteome</keyword>
<accession>A0A1M6K1X9</accession>